<dbReference type="Proteomes" id="UP000037136">
    <property type="component" value="Unassembled WGS sequence"/>
</dbReference>
<sequence>MSADKAAFRGGEWQLRAETTSCTCATSSLRVRIHAHVVAQAPGTRSIFKSRILGGSGHLGVPRRRPRVTTRTVQYQYHWLAPPALLAVQQLSHRIRVSYCDNCRVRGGHEAGPQRKTTTRQQTESCLDAGCPGRQVASSLPCRTRRLESARGCSSHSAHQSTGFFSTRNLWQGLPGSGYPPRPLRTSPRHRLRRRRPGWFLTGTPGAQTATLCSRTALALSLPSSFPRCQTFPFHSPALPLCLNQRLIPPPLAISRPAARRQMAW</sequence>
<reference evidence="1 2" key="1">
    <citation type="journal article" date="2015" name="BMC Genomics">
        <title>Gene expression during zombie ant biting behavior reflects the complexity underlying fungal parasitic behavioral manipulation.</title>
        <authorList>
            <person name="de Bekker C."/>
            <person name="Ohm R.A."/>
            <person name="Loreto R.G."/>
            <person name="Sebastian A."/>
            <person name="Albert I."/>
            <person name="Merrow M."/>
            <person name="Brachmann A."/>
            <person name="Hughes D.P."/>
        </authorList>
    </citation>
    <scope>NUCLEOTIDE SEQUENCE [LARGE SCALE GENOMIC DNA]</scope>
    <source>
        <strain evidence="1 2">SC16a</strain>
    </source>
</reference>
<evidence type="ECO:0000313" key="2">
    <source>
        <dbReference type="Proteomes" id="UP000037136"/>
    </source>
</evidence>
<gene>
    <name evidence="1" type="ORF">XA68_14809</name>
</gene>
<organism evidence="1 2">
    <name type="scientific">Ophiocordyceps unilateralis</name>
    <name type="common">Zombie-ant fungus</name>
    <name type="synonym">Torrubia unilateralis</name>
    <dbReference type="NCBI Taxonomy" id="268505"/>
    <lineage>
        <taxon>Eukaryota</taxon>
        <taxon>Fungi</taxon>
        <taxon>Dikarya</taxon>
        <taxon>Ascomycota</taxon>
        <taxon>Pezizomycotina</taxon>
        <taxon>Sordariomycetes</taxon>
        <taxon>Hypocreomycetidae</taxon>
        <taxon>Hypocreales</taxon>
        <taxon>Ophiocordycipitaceae</taxon>
        <taxon>Ophiocordyceps</taxon>
    </lineage>
</organism>
<comment type="caution">
    <text evidence="1">The sequence shown here is derived from an EMBL/GenBank/DDBJ whole genome shotgun (WGS) entry which is preliminary data.</text>
</comment>
<protein>
    <submittedName>
        <fullName evidence="1">Uncharacterized protein</fullName>
    </submittedName>
</protein>
<proteinExistence type="predicted"/>
<dbReference type="EMBL" id="LAZP02000389">
    <property type="protein sequence ID" value="PFH57587.1"/>
    <property type="molecule type" value="Genomic_DNA"/>
</dbReference>
<evidence type="ECO:0000313" key="1">
    <source>
        <dbReference type="EMBL" id="PFH57587.1"/>
    </source>
</evidence>
<keyword evidence="2" id="KW-1185">Reference proteome</keyword>
<dbReference type="AlphaFoldDB" id="A0A2A9P9J2"/>
<accession>A0A2A9P9J2</accession>
<name>A0A2A9P9J2_OPHUN</name>
<reference evidence="1 2" key="2">
    <citation type="journal article" date="2017" name="Sci. Rep.">
        <title>Ant-infecting Ophiocordyceps genomes reveal a high diversity of potential behavioral manipulation genes and a possible major role for enterotoxins.</title>
        <authorList>
            <person name="de Bekker C."/>
            <person name="Ohm R.A."/>
            <person name="Evans H.C."/>
            <person name="Brachmann A."/>
            <person name="Hughes D.P."/>
        </authorList>
    </citation>
    <scope>NUCLEOTIDE SEQUENCE [LARGE SCALE GENOMIC DNA]</scope>
    <source>
        <strain evidence="1 2">SC16a</strain>
    </source>
</reference>